<dbReference type="eggNOG" id="ENOG5033C1K">
    <property type="taxonomic scope" value="Bacteria"/>
</dbReference>
<keyword evidence="2" id="KW-0732">Signal</keyword>
<dbReference type="STRING" id="324925.Ppha_1260"/>
<dbReference type="KEGG" id="pph:Ppha_1260"/>
<gene>
    <name evidence="3" type="ordered locus">Ppha_1260</name>
</gene>
<dbReference type="HOGENOM" id="CLU_067281_0_0_10"/>
<protein>
    <submittedName>
        <fullName evidence="3">Uncharacterized protein</fullName>
    </submittedName>
</protein>
<keyword evidence="4" id="KW-1185">Reference proteome</keyword>
<dbReference type="Pfam" id="PF12779">
    <property type="entry name" value="WXXGXW"/>
    <property type="match status" value="1"/>
</dbReference>
<feature type="compositionally biased region" description="Low complexity" evidence="1">
    <location>
        <begin position="210"/>
        <end position="220"/>
    </location>
</feature>
<feature type="compositionally biased region" description="Low complexity" evidence="1">
    <location>
        <begin position="236"/>
        <end position="246"/>
    </location>
</feature>
<sequence length="267" mass="31301" precursor="true">MKKSLVLAAAGIAGVLLCTPVSNAHADLNLHLNIGGSPSVVVERSPDFIYLDDYGLAVSWGWNYDVIRYDGLYFIYRNGGWFRSPSFRGPWCRVRNWDLPYQIRRHNWNDIRRRRDLEYRKQDRTYWNRHFEEQRIRDRRPDSRPGFRPGDRPDGRPDFRPDSRPDGRPDGRPDFRPDGRPDQRPQPQNQPQGRPDQRPDGRPDYRPDGRPQSQDQPQGRPDQRPDGRPDYRPDGRPQSQDQPQGRPDQRPDGRPDSRPDGRPDGRP</sequence>
<evidence type="ECO:0000256" key="2">
    <source>
        <dbReference type="SAM" id="SignalP"/>
    </source>
</evidence>
<feature type="compositionally biased region" description="Basic and acidic residues" evidence="1">
    <location>
        <begin position="195"/>
        <end position="209"/>
    </location>
</feature>
<dbReference type="InterPro" id="IPR024447">
    <property type="entry name" value="YXWGXW_rpt"/>
</dbReference>
<accession>B4SH58</accession>
<organism evidence="3 4">
    <name type="scientific">Pelodictyon phaeoclathratiforme (strain DSM 5477 / BU-1)</name>
    <dbReference type="NCBI Taxonomy" id="324925"/>
    <lineage>
        <taxon>Bacteria</taxon>
        <taxon>Pseudomonadati</taxon>
        <taxon>Chlorobiota</taxon>
        <taxon>Chlorobiia</taxon>
        <taxon>Chlorobiales</taxon>
        <taxon>Chlorobiaceae</taxon>
        <taxon>Chlorobium/Pelodictyon group</taxon>
        <taxon>Pelodictyon</taxon>
    </lineage>
</organism>
<evidence type="ECO:0000256" key="1">
    <source>
        <dbReference type="SAM" id="MobiDB-lite"/>
    </source>
</evidence>
<feature type="compositionally biased region" description="Basic and acidic residues" evidence="1">
    <location>
        <begin position="247"/>
        <end position="267"/>
    </location>
</feature>
<feature type="compositionally biased region" description="Basic and acidic residues" evidence="1">
    <location>
        <begin position="221"/>
        <end position="235"/>
    </location>
</feature>
<name>B4SH58_PELPB</name>
<feature type="chain" id="PRO_5002822901" evidence="2">
    <location>
        <begin position="27"/>
        <end position="267"/>
    </location>
</feature>
<dbReference type="AlphaFoldDB" id="B4SH58"/>
<reference evidence="3 4" key="1">
    <citation type="submission" date="2008-06" db="EMBL/GenBank/DDBJ databases">
        <title>Complete sequence of Pelodictyon phaeoclathratiforme BU-1.</title>
        <authorList>
            <consortium name="US DOE Joint Genome Institute"/>
            <person name="Lucas S."/>
            <person name="Copeland A."/>
            <person name="Lapidus A."/>
            <person name="Glavina del Rio T."/>
            <person name="Dalin E."/>
            <person name="Tice H."/>
            <person name="Bruce D."/>
            <person name="Goodwin L."/>
            <person name="Pitluck S."/>
            <person name="Schmutz J."/>
            <person name="Larimer F."/>
            <person name="Land M."/>
            <person name="Hauser L."/>
            <person name="Kyrpides N."/>
            <person name="Mikhailova N."/>
            <person name="Liu Z."/>
            <person name="Li T."/>
            <person name="Zhao F."/>
            <person name="Overmann J."/>
            <person name="Bryant D.A."/>
            <person name="Richardson P."/>
        </authorList>
    </citation>
    <scope>NUCLEOTIDE SEQUENCE [LARGE SCALE GENOMIC DNA]</scope>
    <source>
        <strain evidence="4">DSM 5477 / BU-1</strain>
    </source>
</reference>
<evidence type="ECO:0000313" key="3">
    <source>
        <dbReference type="EMBL" id="ACF43525.1"/>
    </source>
</evidence>
<proteinExistence type="predicted"/>
<feature type="compositionally biased region" description="Low complexity" evidence="1">
    <location>
        <begin position="185"/>
        <end position="194"/>
    </location>
</feature>
<feature type="compositionally biased region" description="Basic and acidic residues" evidence="1">
    <location>
        <begin position="137"/>
        <end position="183"/>
    </location>
</feature>
<dbReference type="EMBL" id="CP001110">
    <property type="protein sequence ID" value="ACF43525.1"/>
    <property type="molecule type" value="Genomic_DNA"/>
</dbReference>
<feature type="signal peptide" evidence="2">
    <location>
        <begin position="1"/>
        <end position="26"/>
    </location>
</feature>
<dbReference type="Proteomes" id="UP000002724">
    <property type="component" value="Chromosome"/>
</dbReference>
<evidence type="ECO:0000313" key="4">
    <source>
        <dbReference type="Proteomes" id="UP000002724"/>
    </source>
</evidence>
<feature type="region of interest" description="Disordered" evidence="1">
    <location>
        <begin position="137"/>
        <end position="267"/>
    </location>
</feature>